<dbReference type="EMBL" id="CP033116">
    <property type="protein sequence ID" value="QFY58074.1"/>
    <property type="molecule type" value="Genomic_DNA"/>
</dbReference>
<accession>A0AA91U5L2</accession>
<organism evidence="3 5">
    <name type="scientific">Halopseudomonas pelagia</name>
    <dbReference type="NCBI Taxonomy" id="553151"/>
    <lineage>
        <taxon>Bacteria</taxon>
        <taxon>Pseudomonadati</taxon>
        <taxon>Pseudomonadota</taxon>
        <taxon>Gammaproteobacteria</taxon>
        <taxon>Pseudomonadales</taxon>
        <taxon>Pseudomonadaceae</taxon>
        <taxon>Halopseudomonas</taxon>
    </lineage>
</organism>
<reference evidence="4 6" key="2">
    <citation type="submission" date="2018-10" db="EMBL/GenBank/DDBJ databases">
        <title>Complete genome sequence of Pseudomonas pelagia strain Kongs-67.</title>
        <authorList>
            <person name="Sinha R.K."/>
            <person name="Krishnan K."/>
        </authorList>
    </citation>
    <scope>NUCLEOTIDE SEQUENCE [LARGE SCALE GENOMIC DNA]</scope>
    <source>
        <strain evidence="4 6">Kongs-67</strain>
    </source>
</reference>
<evidence type="ECO:0000313" key="6">
    <source>
        <dbReference type="Proteomes" id="UP000344571"/>
    </source>
</evidence>
<dbReference type="PROSITE" id="PS51782">
    <property type="entry name" value="LYSM"/>
    <property type="match status" value="1"/>
</dbReference>
<dbReference type="SMART" id="SM00257">
    <property type="entry name" value="LysM"/>
    <property type="match status" value="1"/>
</dbReference>
<sequence>MMHVVRSGETLSAIANQHGTSVTTLVRLNPAISDPNRIKVGQSINLPAANPRQHCTVGQIQSQSDCAPEPFELAFYWNDQVQERNAIYTEIFGSGMNFRLRSIFDRNNEHLGTTVLPGEIVIVSNMPVTAQDRERLERLKNEARLASSGIQQLAPEEATTVKRHIEIFDHAAAGDNASLPSAALGVLSATAAHRLKDVSTVLESLNAAYVEELTRNPAARRLSPEFLATRGQLFSELDHALNRVTMSTMNIRQYDKVKHTLGLSTKSILYNASEILDRGQVPQLGRRIQTISAWSKGAKLFGWFGIAIDGGVRLNTTVEACSAGREEQCSMVKYQQVSGFVGGAGGGAVGGAALGKMAAAGSTVVALAFGVTLGAPVIAVIAVTGVAVGVYAGGSMGGSIGESAGQMVYEWRSAE</sequence>
<keyword evidence="6" id="KW-1185">Reference proteome</keyword>
<evidence type="ECO:0000256" key="1">
    <source>
        <dbReference type="SAM" id="Phobius"/>
    </source>
</evidence>
<gene>
    <name evidence="3" type="ORF">CO192_03015</name>
    <name evidence="4" type="ORF">EAO82_17890</name>
</gene>
<keyword evidence="1" id="KW-0812">Transmembrane</keyword>
<name>A0AA91U5L2_9GAMM</name>
<keyword evidence="1" id="KW-0472">Membrane</keyword>
<feature type="transmembrane region" description="Helical" evidence="1">
    <location>
        <begin position="364"/>
        <end position="392"/>
    </location>
</feature>
<dbReference type="EMBL" id="NWMT01000056">
    <property type="protein sequence ID" value="PCD00784.1"/>
    <property type="molecule type" value="Genomic_DNA"/>
</dbReference>
<dbReference type="Proteomes" id="UP000243750">
    <property type="component" value="Unassembled WGS sequence"/>
</dbReference>
<dbReference type="Gene3D" id="3.10.350.10">
    <property type="entry name" value="LysM domain"/>
    <property type="match status" value="1"/>
</dbReference>
<dbReference type="Proteomes" id="UP000344571">
    <property type="component" value="Chromosome"/>
</dbReference>
<evidence type="ECO:0000313" key="3">
    <source>
        <dbReference type="EMBL" id="PCD00784.1"/>
    </source>
</evidence>
<dbReference type="SUPFAM" id="SSF54106">
    <property type="entry name" value="LysM domain"/>
    <property type="match status" value="1"/>
</dbReference>
<dbReference type="InterPro" id="IPR036779">
    <property type="entry name" value="LysM_dom_sf"/>
</dbReference>
<dbReference type="Pfam" id="PF01476">
    <property type="entry name" value="LysM"/>
    <property type="match status" value="1"/>
</dbReference>
<evidence type="ECO:0000313" key="5">
    <source>
        <dbReference type="Proteomes" id="UP000243750"/>
    </source>
</evidence>
<protein>
    <submittedName>
        <fullName evidence="4">LysM domain-containing protein</fullName>
    </submittedName>
    <submittedName>
        <fullName evidence="3">Peptidoglycan-binding protein</fullName>
    </submittedName>
</protein>
<keyword evidence="1" id="KW-1133">Transmembrane helix</keyword>
<evidence type="ECO:0000313" key="4">
    <source>
        <dbReference type="EMBL" id="QFY58074.1"/>
    </source>
</evidence>
<dbReference type="InterPro" id="IPR018392">
    <property type="entry name" value="LysM"/>
</dbReference>
<reference evidence="3 5" key="1">
    <citation type="submission" date="2017-09" db="EMBL/GenBank/DDBJ databases">
        <title>Bacterial and phytoplankton interrelationship in Kongsfjorden, an Arctic fjord.</title>
        <authorList>
            <person name="Sinha R."/>
            <person name="Krishnan K."/>
        </authorList>
    </citation>
    <scope>NUCLEOTIDE SEQUENCE [LARGE SCALE GENOMIC DNA]</scope>
    <source>
        <strain evidence="3 5">58</strain>
    </source>
</reference>
<evidence type="ECO:0000259" key="2">
    <source>
        <dbReference type="PROSITE" id="PS51782"/>
    </source>
</evidence>
<proteinExistence type="predicted"/>
<dbReference type="RefSeq" id="WP_096345129.1">
    <property type="nucleotide sequence ID" value="NZ_CP033116.1"/>
</dbReference>
<dbReference type="CDD" id="cd00118">
    <property type="entry name" value="LysM"/>
    <property type="match status" value="1"/>
</dbReference>
<feature type="domain" description="LysM" evidence="2">
    <location>
        <begin position="1"/>
        <end position="46"/>
    </location>
</feature>
<dbReference type="AlphaFoldDB" id="A0AA91U5L2"/>